<dbReference type="PANTHER" id="PTHR24373">
    <property type="entry name" value="SLIT RELATED LEUCINE-RICH REPEAT NEURONAL PROTEIN"/>
    <property type="match status" value="1"/>
</dbReference>
<dbReference type="PANTHER" id="PTHR24373:SF370">
    <property type="entry name" value="FISH-LIPS, ISOFORM E"/>
    <property type="match status" value="1"/>
</dbReference>
<evidence type="ECO:0000313" key="5">
    <source>
        <dbReference type="EMBL" id="PNF29585.1"/>
    </source>
</evidence>
<dbReference type="Pfam" id="PF00560">
    <property type="entry name" value="LRR_1"/>
    <property type="match status" value="1"/>
</dbReference>
<dbReference type="InterPro" id="IPR050328">
    <property type="entry name" value="Dev_Immune_Receptor"/>
</dbReference>
<keyword evidence="1" id="KW-0433">Leucine-rich repeat</keyword>
<keyword evidence="2 4" id="KW-0732">Signal</keyword>
<evidence type="ECO:0008006" key="7">
    <source>
        <dbReference type="Google" id="ProtNLM"/>
    </source>
</evidence>
<dbReference type="InterPro" id="IPR001611">
    <property type="entry name" value="Leu-rich_rpt"/>
</dbReference>
<evidence type="ECO:0000256" key="2">
    <source>
        <dbReference type="ARBA" id="ARBA00022729"/>
    </source>
</evidence>
<dbReference type="Gene3D" id="3.80.10.10">
    <property type="entry name" value="Ribonuclease Inhibitor"/>
    <property type="match status" value="2"/>
</dbReference>
<evidence type="ECO:0000256" key="3">
    <source>
        <dbReference type="ARBA" id="ARBA00022737"/>
    </source>
</evidence>
<protein>
    <recommendedName>
        <fullName evidence="7">LRRNT domain-containing protein</fullName>
    </recommendedName>
</protein>
<dbReference type="AlphaFoldDB" id="A0A2J7QLX1"/>
<dbReference type="InParanoid" id="A0A2J7QLX1"/>
<evidence type="ECO:0000256" key="4">
    <source>
        <dbReference type="SAM" id="SignalP"/>
    </source>
</evidence>
<dbReference type="InterPro" id="IPR032675">
    <property type="entry name" value="LRR_dom_sf"/>
</dbReference>
<dbReference type="STRING" id="105785.A0A2J7QLX1"/>
<feature type="signal peptide" evidence="4">
    <location>
        <begin position="1"/>
        <end position="33"/>
    </location>
</feature>
<name>A0A2J7QLX1_9NEOP</name>
<dbReference type="OrthoDB" id="2013775at2759"/>
<feature type="chain" id="PRO_5014367562" description="LRRNT domain-containing protein" evidence="4">
    <location>
        <begin position="34"/>
        <end position="444"/>
    </location>
</feature>
<dbReference type="SMART" id="SM00369">
    <property type="entry name" value="LRR_TYP"/>
    <property type="match status" value="9"/>
</dbReference>
<dbReference type="EMBL" id="NEVH01013241">
    <property type="protein sequence ID" value="PNF29585.1"/>
    <property type="molecule type" value="Genomic_DNA"/>
</dbReference>
<keyword evidence="6" id="KW-1185">Reference proteome</keyword>
<evidence type="ECO:0000256" key="1">
    <source>
        <dbReference type="ARBA" id="ARBA00022614"/>
    </source>
</evidence>
<keyword evidence="3" id="KW-0677">Repeat</keyword>
<evidence type="ECO:0000313" key="6">
    <source>
        <dbReference type="Proteomes" id="UP000235965"/>
    </source>
</evidence>
<dbReference type="GO" id="GO:0031012">
    <property type="term" value="C:extracellular matrix"/>
    <property type="evidence" value="ECO:0007669"/>
    <property type="project" value="TreeGrafter"/>
</dbReference>
<dbReference type="GO" id="GO:0005615">
    <property type="term" value="C:extracellular space"/>
    <property type="evidence" value="ECO:0007669"/>
    <property type="project" value="TreeGrafter"/>
</dbReference>
<comment type="caution">
    <text evidence="5">The sequence shown here is derived from an EMBL/GenBank/DDBJ whole genome shotgun (WGS) entry which is preliminary data.</text>
</comment>
<accession>A0A2J7QLX1</accession>
<proteinExistence type="predicted"/>
<dbReference type="Pfam" id="PF13855">
    <property type="entry name" value="LRR_8"/>
    <property type="match status" value="3"/>
</dbReference>
<gene>
    <name evidence="5" type="ORF">B7P43_G01942</name>
</gene>
<dbReference type="SUPFAM" id="SSF52058">
    <property type="entry name" value="L domain-like"/>
    <property type="match status" value="1"/>
</dbReference>
<reference evidence="5 6" key="1">
    <citation type="submission" date="2017-12" db="EMBL/GenBank/DDBJ databases">
        <title>Hemimetabolous genomes reveal molecular basis of termite eusociality.</title>
        <authorList>
            <person name="Harrison M.C."/>
            <person name="Jongepier E."/>
            <person name="Robertson H.M."/>
            <person name="Arning N."/>
            <person name="Bitard-Feildel T."/>
            <person name="Chao H."/>
            <person name="Childers C.P."/>
            <person name="Dinh H."/>
            <person name="Doddapaneni H."/>
            <person name="Dugan S."/>
            <person name="Gowin J."/>
            <person name="Greiner C."/>
            <person name="Han Y."/>
            <person name="Hu H."/>
            <person name="Hughes D.S.T."/>
            <person name="Huylmans A.-K."/>
            <person name="Kemena C."/>
            <person name="Kremer L.P.M."/>
            <person name="Lee S.L."/>
            <person name="Lopez-Ezquerra A."/>
            <person name="Mallet L."/>
            <person name="Monroy-Kuhn J.M."/>
            <person name="Moser A."/>
            <person name="Murali S.C."/>
            <person name="Muzny D.M."/>
            <person name="Otani S."/>
            <person name="Piulachs M.-D."/>
            <person name="Poelchau M."/>
            <person name="Qu J."/>
            <person name="Schaub F."/>
            <person name="Wada-Katsumata A."/>
            <person name="Worley K.C."/>
            <person name="Xie Q."/>
            <person name="Ylla G."/>
            <person name="Poulsen M."/>
            <person name="Gibbs R.A."/>
            <person name="Schal C."/>
            <person name="Richards S."/>
            <person name="Belles X."/>
            <person name="Korb J."/>
            <person name="Bornberg-Bauer E."/>
        </authorList>
    </citation>
    <scope>NUCLEOTIDE SEQUENCE [LARGE SCALE GENOMIC DNA]</scope>
    <source>
        <tissue evidence="5">Whole body</tissue>
    </source>
</reference>
<sequence length="444" mass="49739">MWLPATPSSVTGRINHAVVIAVALPSVLPLVLADVLVCPDSCWCDSGDTKSIAVCWDHNLTRIPQYFDKQLQEIALMFNSITVINDYAFHGLSNVSIMLLQYNGIREVHEQAFDGLVNLTYLDLSHNKIVKIPPTVIRNNEKLDFLYLNHNEISILGPFLFSVSLSVLDISFCKITFLPHDAFIGTPNLMKLKINDNHITEFEIYAFRGLRKLEALNCGNNLIKGLNSNLFFGLDDLKYVDFSNNSISVISPRLFAYNRKLRYLFLKNNSLSIPNTGPILISESLSHLDISFCNITSISSEAFINLTNLTSLRMIGNPLRHLNTKAMEPLNKLQVILFGPDASCSESSLKNIFKYFQQKSVSYYAPPLCSIDSAVTKPTIFYSSHPSPTMPPSQILQTNISDIIFHSKHPPSISNSSQLKVLVHVTHEHTILILAVSCILKICR</sequence>
<dbReference type="InterPro" id="IPR003591">
    <property type="entry name" value="Leu-rich_rpt_typical-subtyp"/>
</dbReference>
<dbReference type="Proteomes" id="UP000235965">
    <property type="component" value="Unassembled WGS sequence"/>
</dbReference>
<organism evidence="5 6">
    <name type="scientific">Cryptotermes secundus</name>
    <dbReference type="NCBI Taxonomy" id="105785"/>
    <lineage>
        <taxon>Eukaryota</taxon>
        <taxon>Metazoa</taxon>
        <taxon>Ecdysozoa</taxon>
        <taxon>Arthropoda</taxon>
        <taxon>Hexapoda</taxon>
        <taxon>Insecta</taxon>
        <taxon>Pterygota</taxon>
        <taxon>Neoptera</taxon>
        <taxon>Polyneoptera</taxon>
        <taxon>Dictyoptera</taxon>
        <taxon>Blattodea</taxon>
        <taxon>Blattoidea</taxon>
        <taxon>Termitoidae</taxon>
        <taxon>Kalotermitidae</taxon>
        <taxon>Cryptotermitinae</taxon>
        <taxon>Cryptotermes</taxon>
    </lineage>
</organism>
<dbReference type="PROSITE" id="PS51450">
    <property type="entry name" value="LRR"/>
    <property type="match status" value="1"/>
</dbReference>